<evidence type="ECO:0000259" key="1">
    <source>
        <dbReference type="Pfam" id="PF05239"/>
    </source>
</evidence>
<comment type="caution">
    <text evidence="2">The sequence shown here is derived from an EMBL/GenBank/DDBJ whole genome shotgun (WGS) entry which is preliminary data.</text>
</comment>
<dbReference type="InterPro" id="IPR027275">
    <property type="entry name" value="PRC-brl_dom"/>
</dbReference>
<dbReference type="Pfam" id="PF05239">
    <property type="entry name" value="PRC"/>
    <property type="match status" value="1"/>
</dbReference>
<organism evidence="2 3">
    <name type="scientific">Candidatus Nanoclepta minutus</name>
    <dbReference type="NCBI Taxonomy" id="1940235"/>
    <lineage>
        <taxon>Archaea</taxon>
        <taxon>Nanobdellota</taxon>
        <taxon>Candidatus Nanoclepta</taxon>
    </lineage>
</organism>
<dbReference type="Proteomes" id="UP000266622">
    <property type="component" value="Unassembled WGS sequence"/>
</dbReference>
<dbReference type="SUPFAM" id="SSF50346">
    <property type="entry name" value="PRC-barrel domain"/>
    <property type="match status" value="1"/>
</dbReference>
<dbReference type="InterPro" id="IPR011033">
    <property type="entry name" value="PRC_barrel-like_sf"/>
</dbReference>
<dbReference type="Gene3D" id="2.30.30.240">
    <property type="entry name" value="PRC-barrel domain"/>
    <property type="match status" value="1"/>
</dbReference>
<name>A0A397WNM4_9ARCH</name>
<evidence type="ECO:0000313" key="3">
    <source>
        <dbReference type="Proteomes" id="UP000266622"/>
    </source>
</evidence>
<sequence>MERVEASSLYERPVVTDKGRRLGLIADFLFDERTGEIVHIILKNPTENAVKLGLEKTKDGYLVPFSSVKAIGDFVVVSEEDLV</sequence>
<dbReference type="EMBL" id="MWMI01000001">
    <property type="protein sequence ID" value="RIB35680.1"/>
    <property type="molecule type" value="Genomic_DNA"/>
</dbReference>
<proteinExistence type="predicted"/>
<dbReference type="PANTHER" id="PTHR38137">
    <property type="entry name" value="PRC-BARREL DOMAIN PROTEIN"/>
    <property type="match status" value="1"/>
</dbReference>
<evidence type="ECO:0000313" key="2">
    <source>
        <dbReference type="EMBL" id="RIB35680.1"/>
    </source>
</evidence>
<protein>
    <recommendedName>
        <fullName evidence="1">PRC-barrel domain-containing protein</fullName>
    </recommendedName>
</protein>
<dbReference type="PANTHER" id="PTHR38137:SF2">
    <property type="entry name" value="PRC-BARREL DOMAIN-CONTAINING PROTEIN"/>
    <property type="match status" value="1"/>
</dbReference>
<feature type="domain" description="PRC-barrel" evidence="1">
    <location>
        <begin position="1"/>
        <end position="78"/>
    </location>
</feature>
<reference evidence="2 3" key="1">
    <citation type="journal article" date="2018" name="Syst. Appl. Microbiol.">
        <title>A new symbiotic nanoarchaeote (Candidatus Nanoclepta minutus) and its host (Zestosphaera tikiterensis gen. nov., sp. nov.) from a New Zealand hot spring.</title>
        <authorList>
            <person name="St John E."/>
            <person name="Liu Y."/>
            <person name="Podar M."/>
            <person name="Stott M.B."/>
            <person name="Meneghin J."/>
            <person name="Chen Z."/>
            <person name="Lagutin K."/>
            <person name="Mitchell K."/>
            <person name="Reysenbach A.L."/>
        </authorList>
    </citation>
    <scope>NUCLEOTIDE SEQUENCE [LARGE SCALE GENOMIC DNA]</scope>
    <source>
        <strain evidence="2">NZ3</strain>
    </source>
</reference>
<gene>
    <name evidence="2" type="ORF">BXU00_01105</name>
</gene>
<accession>A0A397WNM4</accession>
<dbReference type="AlphaFoldDB" id="A0A397WNM4"/>